<keyword evidence="2" id="KW-1185">Reference proteome</keyword>
<accession>A0ABR1C1U2</accession>
<protein>
    <submittedName>
        <fullName evidence="1">Uncharacterized protein</fullName>
    </submittedName>
</protein>
<name>A0ABR1C1U2_NECAM</name>
<dbReference type="Proteomes" id="UP001303046">
    <property type="component" value="Unassembled WGS sequence"/>
</dbReference>
<sequence>MKQFQKRRSSTLTYARLGILKDNECRKKFRQRVLINIGLCTKKRADDADSFTKCTQDAAKKTLPVLAARKKFAHASAEARSMYNSVSVACTNTALGGFIQYRRLRRRLRRQLERVREDE</sequence>
<organism evidence="1 2">
    <name type="scientific">Necator americanus</name>
    <name type="common">Human hookworm</name>
    <dbReference type="NCBI Taxonomy" id="51031"/>
    <lineage>
        <taxon>Eukaryota</taxon>
        <taxon>Metazoa</taxon>
        <taxon>Ecdysozoa</taxon>
        <taxon>Nematoda</taxon>
        <taxon>Chromadorea</taxon>
        <taxon>Rhabditida</taxon>
        <taxon>Rhabditina</taxon>
        <taxon>Rhabditomorpha</taxon>
        <taxon>Strongyloidea</taxon>
        <taxon>Ancylostomatidae</taxon>
        <taxon>Bunostominae</taxon>
        <taxon>Necator</taxon>
    </lineage>
</organism>
<evidence type="ECO:0000313" key="1">
    <source>
        <dbReference type="EMBL" id="KAK6732001.1"/>
    </source>
</evidence>
<comment type="caution">
    <text evidence="1">The sequence shown here is derived from an EMBL/GenBank/DDBJ whole genome shotgun (WGS) entry which is preliminary data.</text>
</comment>
<gene>
    <name evidence="1" type="primary">Necator_chrI.g4199</name>
    <name evidence="1" type="ORF">RB195_008070</name>
</gene>
<dbReference type="EMBL" id="JAVFWL010000001">
    <property type="protein sequence ID" value="KAK6732001.1"/>
    <property type="molecule type" value="Genomic_DNA"/>
</dbReference>
<proteinExistence type="predicted"/>
<evidence type="ECO:0000313" key="2">
    <source>
        <dbReference type="Proteomes" id="UP001303046"/>
    </source>
</evidence>
<reference evidence="1 2" key="1">
    <citation type="submission" date="2023-08" db="EMBL/GenBank/DDBJ databases">
        <title>A Necator americanus chromosomal reference genome.</title>
        <authorList>
            <person name="Ilik V."/>
            <person name="Petrzelkova K.J."/>
            <person name="Pardy F."/>
            <person name="Fuh T."/>
            <person name="Niatou-Singa F.S."/>
            <person name="Gouil Q."/>
            <person name="Baker L."/>
            <person name="Ritchie M.E."/>
            <person name="Jex A.R."/>
            <person name="Gazzola D."/>
            <person name="Li H."/>
            <person name="Toshio Fujiwara R."/>
            <person name="Zhan B."/>
            <person name="Aroian R.V."/>
            <person name="Pafco B."/>
            <person name="Schwarz E.M."/>
        </authorList>
    </citation>
    <scope>NUCLEOTIDE SEQUENCE [LARGE SCALE GENOMIC DNA]</scope>
    <source>
        <strain evidence="1 2">Aroian</strain>
        <tissue evidence="1">Whole animal</tissue>
    </source>
</reference>